<organism evidence="1 2">
    <name type="scientific">Convivina praedatoris</name>
    <dbReference type="NCBI Taxonomy" id="2880963"/>
    <lineage>
        <taxon>Bacteria</taxon>
        <taxon>Bacillati</taxon>
        <taxon>Bacillota</taxon>
        <taxon>Bacilli</taxon>
        <taxon>Lactobacillales</taxon>
        <taxon>Lactobacillaceae</taxon>
        <taxon>Convivina</taxon>
    </lineage>
</organism>
<sequence length="114" mass="13726">MFNKIPFFNKFFNRKQTAVDESDWRQTSQASVFFSGYKDELTSETPQAEIVSLQADFLQRFDERMQQRLKKIRKADERDQYIIDEINQVRRFSPEMSIEIRTKLAQIKHSLLEK</sequence>
<keyword evidence="2" id="KW-1185">Reference proteome</keyword>
<accession>A0ABM9D5L5</accession>
<dbReference type="RefSeq" id="WP_248706695.1">
    <property type="nucleotide sequence ID" value="NZ_CAKOET010000008.1"/>
</dbReference>
<gene>
    <name evidence="1" type="ORF">LMG032447_01350</name>
</gene>
<proteinExistence type="predicted"/>
<reference evidence="1" key="1">
    <citation type="submission" date="2022-03" db="EMBL/GenBank/DDBJ databases">
        <authorList>
            <person name="Hettiarachchi G."/>
        </authorList>
    </citation>
    <scope>NUCLEOTIDE SEQUENCE</scope>
    <source>
        <strain evidence="1">LMG 32447</strain>
    </source>
</reference>
<comment type="caution">
    <text evidence="1">The sequence shown here is derived from an EMBL/GenBank/DDBJ whole genome shotgun (WGS) entry which is preliminary data.</text>
</comment>
<evidence type="ECO:0000313" key="1">
    <source>
        <dbReference type="EMBL" id="CAH1856702.1"/>
    </source>
</evidence>
<dbReference type="Proteomes" id="UP000838102">
    <property type="component" value="Unassembled WGS sequence"/>
</dbReference>
<protein>
    <submittedName>
        <fullName evidence="1">Uncharacterized protein</fullName>
    </submittedName>
</protein>
<dbReference type="EMBL" id="CAKOEU010000007">
    <property type="protein sequence ID" value="CAH1856702.1"/>
    <property type="molecule type" value="Genomic_DNA"/>
</dbReference>
<name>A0ABM9D5L5_9LACO</name>
<evidence type="ECO:0000313" key="2">
    <source>
        <dbReference type="Proteomes" id="UP000838102"/>
    </source>
</evidence>